<comment type="caution">
    <text evidence="1">The sequence shown here is derived from an EMBL/GenBank/DDBJ whole genome shotgun (WGS) entry which is preliminary data.</text>
</comment>
<dbReference type="EMBL" id="BSSQ01000011">
    <property type="protein sequence ID" value="GLX68440.1"/>
    <property type="molecule type" value="Genomic_DNA"/>
</dbReference>
<dbReference type="InterPro" id="IPR028212">
    <property type="entry name" value="GHL6"/>
</dbReference>
<proteinExistence type="predicted"/>
<evidence type="ECO:0000313" key="1">
    <source>
        <dbReference type="EMBL" id="GLX68440.1"/>
    </source>
</evidence>
<sequence length="660" mass="74219">MNEKLVFPKRTVHLDFHTGPWIHDVARDFDPDSFARTFQEANVDSVTVFAMCHHGHLYYNTKHPSRHPGLAGGMDLLEQQIDALHRVGIRAPIYLSVQCNEYAANEHPDWIALKPDLQQVKWGSSAFTPGWQIMDMSSPYQDYLAEILAEVLDRFAPVDGIFMDMCWDQPSSSKYAIEGMLKKGYDPRLEEHRLCYAREVSLQYMERYRQMVEEAQSKHKPAGTWFNSRPKTNLHLEKKLLRHVEIEALPTGGWGYAYFPYVARFVRPLGLPTLSHTGRFFKSWGDNTSLKPEMALKYECCQILSQGMTNGVGDLLHPRGVPDKSVYELIGGVYSHIKACEPYVEEGTLVSQIAVIVDPEQGDNPGPSGLGVTRALQQLRQQFDIVPPEFHINEYELVIIPESTKVDLSLKSRLQTYLASGGALIVTGAAALDESGQPILREMGIEVHGLSPYSHTFLHASPEVSHRLADYGYVMYEKGFRMTPVSGAESLVTIGEPYFQREYNRFSGHEYTPEAQLSPYAAAVKNGKVITFSVPILEAYGKHAAPNYRQLLGNCIDLLISQPLIRDEGPSSLETTVVHKDDTVVVHLLSFSPQRRADNLDIVEDAFPLIDMPISVKAKKKPQRVFLAPNEQELAFDYDGGYVSTRVTVLDGHALLVIQQ</sequence>
<dbReference type="RefSeq" id="WP_284239172.1">
    <property type="nucleotide sequence ID" value="NZ_BSSQ01000011.1"/>
</dbReference>
<organism evidence="1 2">
    <name type="scientific">Paenibacillus glycanilyticus</name>
    <dbReference type="NCBI Taxonomy" id="126569"/>
    <lineage>
        <taxon>Bacteria</taxon>
        <taxon>Bacillati</taxon>
        <taxon>Bacillota</taxon>
        <taxon>Bacilli</taxon>
        <taxon>Bacillales</taxon>
        <taxon>Paenibacillaceae</taxon>
        <taxon>Paenibacillus</taxon>
    </lineage>
</organism>
<evidence type="ECO:0000313" key="2">
    <source>
        <dbReference type="Proteomes" id="UP001157114"/>
    </source>
</evidence>
<dbReference type="InterPro" id="IPR029062">
    <property type="entry name" value="Class_I_gatase-like"/>
</dbReference>
<keyword evidence="2" id="KW-1185">Reference proteome</keyword>
<name>A0ABQ6GEC2_9BACL</name>
<dbReference type="CDD" id="cd03143">
    <property type="entry name" value="A4_beta-galactosidase_middle_domain"/>
    <property type="match status" value="1"/>
</dbReference>
<dbReference type="SUPFAM" id="SSF51445">
    <property type="entry name" value="(Trans)glycosidases"/>
    <property type="match status" value="1"/>
</dbReference>
<reference evidence="1 2" key="1">
    <citation type="submission" date="2023-03" db="EMBL/GenBank/DDBJ databases">
        <title>Draft genome sequence of the bacteria which degrade cell wall of Tricholomamatutake.</title>
        <authorList>
            <person name="Konishi Y."/>
            <person name="Fukuta Y."/>
            <person name="Shirasaka N."/>
        </authorList>
    </citation>
    <scope>NUCLEOTIDE SEQUENCE [LARGE SCALE GENOMIC DNA]</scope>
    <source>
        <strain evidence="2">mu1</strain>
    </source>
</reference>
<evidence type="ECO:0008006" key="3">
    <source>
        <dbReference type="Google" id="ProtNLM"/>
    </source>
</evidence>
<protein>
    <recommendedName>
        <fullName evidence="3">Beta-galactosidase trimerisation domain-containing protein</fullName>
    </recommendedName>
</protein>
<dbReference type="Gene3D" id="3.40.50.880">
    <property type="match status" value="1"/>
</dbReference>
<dbReference type="Proteomes" id="UP001157114">
    <property type="component" value="Unassembled WGS sequence"/>
</dbReference>
<gene>
    <name evidence="1" type="ORF">MU1_27850</name>
</gene>
<dbReference type="InterPro" id="IPR017853">
    <property type="entry name" value="GH"/>
</dbReference>
<dbReference type="Gene3D" id="3.20.20.80">
    <property type="entry name" value="Glycosidases"/>
    <property type="match status" value="1"/>
</dbReference>
<dbReference type="Pfam" id="PF14871">
    <property type="entry name" value="GHL6"/>
    <property type="match status" value="1"/>
</dbReference>
<accession>A0ABQ6GEC2</accession>